<evidence type="ECO:0000256" key="12">
    <source>
        <dbReference type="ARBA" id="ARBA00023277"/>
    </source>
</evidence>
<dbReference type="InterPro" id="IPR005849">
    <property type="entry name" value="GalP_Utransf_N"/>
</dbReference>
<keyword evidence="9 14" id="KW-0479">Metal-binding</keyword>
<dbReference type="Gene3D" id="3.30.428.10">
    <property type="entry name" value="HIT-like"/>
    <property type="match status" value="2"/>
</dbReference>
<dbReference type="EMBL" id="JBJYXY010000001">
    <property type="protein sequence ID" value="MFN2974178.1"/>
    <property type="molecule type" value="Genomic_DNA"/>
</dbReference>
<dbReference type="PIRSF" id="PIRSF000808">
    <property type="entry name" value="GalT"/>
    <property type="match status" value="1"/>
</dbReference>
<keyword evidence="18" id="KW-1185">Reference proteome</keyword>
<dbReference type="CDD" id="cd00608">
    <property type="entry name" value="GalT"/>
    <property type="match status" value="1"/>
</dbReference>
<keyword evidence="12 14" id="KW-0119">Carbohydrate metabolism</keyword>
<dbReference type="PANTHER" id="PTHR11943:SF1">
    <property type="entry name" value="GALACTOSE-1-PHOSPHATE URIDYLYLTRANSFERASE"/>
    <property type="match status" value="1"/>
</dbReference>
<keyword evidence="7 14" id="KW-0808">Transferase</keyword>
<name>A0ABW9KG46_9BACT</name>
<evidence type="ECO:0000256" key="13">
    <source>
        <dbReference type="NCBIfam" id="TIGR00209"/>
    </source>
</evidence>
<dbReference type="InterPro" id="IPR036265">
    <property type="entry name" value="HIT-like_sf"/>
</dbReference>
<keyword evidence="11 14" id="KW-0299">Galactose metabolism</keyword>
<evidence type="ECO:0000256" key="4">
    <source>
        <dbReference type="ARBA" id="ARBA00010951"/>
    </source>
</evidence>
<keyword evidence="8 14" id="KW-0548">Nucleotidyltransferase</keyword>
<comment type="similarity">
    <text evidence="4 14">Belongs to the galactose-1-phosphate uridylyltransferase type 1 family.</text>
</comment>
<dbReference type="RefSeq" id="WP_263414250.1">
    <property type="nucleotide sequence ID" value="NZ_BAABBH010000001.1"/>
</dbReference>
<evidence type="ECO:0000256" key="14">
    <source>
        <dbReference type="RuleBase" id="RU000506"/>
    </source>
</evidence>
<evidence type="ECO:0000313" key="17">
    <source>
        <dbReference type="EMBL" id="MFN2974178.1"/>
    </source>
</evidence>
<dbReference type="NCBIfam" id="NF008724">
    <property type="entry name" value="PRK11720.1"/>
    <property type="match status" value="1"/>
</dbReference>
<protein>
    <recommendedName>
        <fullName evidence="6 13">Galactose-1-phosphate uridylyltransferase</fullName>
        <ecNumber evidence="5 13">2.7.7.12</ecNumber>
    </recommendedName>
</protein>
<comment type="pathway">
    <text evidence="3 14">Carbohydrate metabolism; galactose metabolism.</text>
</comment>
<reference evidence="17 18" key="1">
    <citation type="submission" date="2024-12" db="EMBL/GenBank/DDBJ databases">
        <authorList>
            <person name="Lee Y."/>
        </authorList>
    </citation>
    <scope>NUCLEOTIDE SEQUENCE [LARGE SCALE GENOMIC DNA]</scope>
    <source>
        <strain evidence="17 18">03SUJ4</strain>
    </source>
</reference>
<evidence type="ECO:0000256" key="6">
    <source>
        <dbReference type="ARBA" id="ARBA00016340"/>
    </source>
</evidence>
<evidence type="ECO:0000259" key="15">
    <source>
        <dbReference type="Pfam" id="PF01087"/>
    </source>
</evidence>
<comment type="caution">
    <text evidence="17">The sequence shown here is derived from an EMBL/GenBank/DDBJ whole genome shotgun (WGS) entry which is preliminary data.</text>
</comment>
<evidence type="ECO:0000313" key="18">
    <source>
        <dbReference type="Proteomes" id="UP001634747"/>
    </source>
</evidence>
<evidence type="ECO:0000256" key="11">
    <source>
        <dbReference type="ARBA" id="ARBA00023144"/>
    </source>
</evidence>
<evidence type="ECO:0000256" key="8">
    <source>
        <dbReference type="ARBA" id="ARBA00022695"/>
    </source>
</evidence>
<evidence type="ECO:0000256" key="3">
    <source>
        <dbReference type="ARBA" id="ARBA00004947"/>
    </source>
</evidence>
<evidence type="ECO:0000259" key="16">
    <source>
        <dbReference type="Pfam" id="PF02744"/>
    </source>
</evidence>
<dbReference type="Pfam" id="PF02744">
    <property type="entry name" value="GalP_UDP_tr_C"/>
    <property type="match status" value="1"/>
</dbReference>
<feature type="domain" description="Galactose-1-phosphate uridyl transferase C-terminal" evidence="16">
    <location>
        <begin position="187"/>
        <end position="346"/>
    </location>
</feature>
<dbReference type="EC" id="2.7.7.12" evidence="5 13"/>
<evidence type="ECO:0000256" key="5">
    <source>
        <dbReference type="ARBA" id="ARBA00012384"/>
    </source>
</evidence>
<dbReference type="Pfam" id="PF01087">
    <property type="entry name" value="GalP_UDP_transf"/>
    <property type="match status" value="1"/>
</dbReference>
<evidence type="ECO:0000256" key="1">
    <source>
        <dbReference type="ARBA" id="ARBA00001107"/>
    </source>
</evidence>
<dbReference type="NCBIfam" id="TIGR00209">
    <property type="entry name" value="galT_1"/>
    <property type="match status" value="1"/>
</dbReference>
<gene>
    <name evidence="17" type="ORF">ACK2TP_00240</name>
</gene>
<proteinExistence type="inferred from homology"/>
<keyword evidence="10" id="KW-0862">Zinc</keyword>
<sequence>MNQAMQSNSHRRWNPLRREWVLVSPHRTQRPWQGQTETPAAPAALQYDPTCYLCPGNTRAGGHITPQYKNTFVFDNDFAALREDGEPFDESLDATGLLRTQSEKGICRVLCFDPRHDLTLATMPVESIRRVVDVWAEQEADLAARPDIGYVQIFENRGAMMGASNPHPHGQIWATEHVPNDPLVESAAQADYFAQNGRALLLDVLAAELTAKERIVAENDTWVALVPFWAVWPFELLVIPRNPASNIRSLDPAARDGLAHMLNVVCAGYNRVFDTPFPYSMGFHGAPCQVPEPEIAASHPGWQLHAHFYPPLLRSATVRKFMVGFELLGSPQRDITPESAAETLRSAFGTATKG</sequence>
<dbReference type="InterPro" id="IPR019779">
    <property type="entry name" value="GalP_UDPtransf1_His-AS"/>
</dbReference>
<dbReference type="PANTHER" id="PTHR11943">
    <property type="entry name" value="GALACTOSE-1-PHOSPHATE URIDYLYLTRANSFERASE"/>
    <property type="match status" value="1"/>
</dbReference>
<dbReference type="InterPro" id="IPR001937">
    <property type="entry name" value="GalP_UDPtransf1"/>
</dbReference>
<dbReference type="SUPFAM" id="SSF54197">
    <property type="entry name" value="HIT-like"/>
    <property type="match status" value="2"/>
</dbReference>
<evidence type="ECO:0000256" key="7">
    <source>
        <dbReference type="ARBA" id="ARBA00022679"/>
    </source>
</evidence>
<dbReference type="Proteomes" id="UP001634747">
    <property type="component" value="Unassembled WGS sequence"/>
</dbReference>
<evidence type="ECO:0000256" key="2">
    <source>
        <dbReference type="ARBA" id="ARBA00001947"/>
    </source>
</evidence>
<accession>A0ABW9KG46</accession>
<dbReference type="GO" id="GO:0008108">
    <property type="term" value="F:UDP-glucose:hexose-1-phosphate uridylyltransferase activity"/>
    <property type="evidence" value="ECO:0007669"/>
    <property type="project" value="UniProtKB-EC"/>
</dbReference>
<dbReference type="InterPro" id="IPR005850">
    <property type="entry name" value="GalP_Utransf_C"/>
</dbReference>
<comment type="catalytic activity">
    <reaction evidence="1 14">
        <text>alpha-D-galactose 1-phosphate + UDP-alpha-D-glucose = alpha-D-glucose 1-phosphate + UDP-alpha-D-galactose</text>
        <dbReference type="Rhea" id="RHEA:13989"/>
        <dbReference type="ChEBI" id="CHEBI:58336"/>
        <dbReference type="ChEBI" id="CHEBI:58601"/>
        <dbReference type="ChEBI" id="CHEBI:58885"/>
        <dbReference type="ChEBI" id="CHEBI:66914"/>
        <dbReference type="EC" id="2.7.7.12"/>
    </reaction>
</comment>
<comment type="cofactor">
    <cofactor evidence="2">
        <name>Zn(2+)</name>
        <dbReference type="ChEBI" id="CHEBI:29105"/>
    </cofactor>
</comment>
<organism evidence="17 18">
    <name type="scientific">Terriglobus aquaticus</name>
    <dbReference type="NCBI Taxonomy" id="940139"/>
    <lineage>
        <taxon>Bacteria</taxon>
        <taxon>Pseudomonadati</taxon>
        <taxon>Acidobacteriota</taxon>
        <taxon>Terriglobia</taxon>
        <taxon>Terriglobales</taxon>
        <taxon>Acidobacteriaceae</taxon>
        <taxon>Terriglobus</taxon>
    </lineage>
</organism>
<evidence type="ECO:0000256" key="9">
    <source>
        <dbReference type="ARBA" id="ARBA00022723"/>
    </source>
</evidence>
<feature type="domain" description="Galactose-1-phosphate uridyl transferase N-terminal" evidence="15">
    <location>
        <begin position="7"/>
        <end position="179"/>
    </location>
</feature>
<evidence type="ECO:0000256" key="10">
    <source>
        <dbReference type="ARBA" id="ARBA00022833"/>
    </source>
</evidence>
<dbReference type="PROSITE" id="PS00117">
    <property type="entry name" value="GAL_P_UDP_TRANSF_I"/>
    <property type="match status" value="1"/>
</dbReference>